<dbReference type="RefSeq" id="WP_179461406.1">
    <property type="nucleotide sequence ID" value="NZ_JACBZX010000001.1"/>
</dbReference>
<keyword evidence="4 7" id="KW-0812">Transmembrane</keyword>
<keyword evidence="10" id="KW-1185">Reference proteome</keyword>
<dbReference type="SUPFAM" id="SSF161098">
    <property type="entry name" value="MetI-like"/>
    <property type="match status" value="1"/>
</dbReference>
<dbReference type="GO" id="GO:0043190">
    <property type="term" value="C:ATP-binding cassette (ABC) transporter complex"/>
    <property type="evidence" value="ECO:0007669"/>
    <property type="project" value="TreeGrafter"/>
</dbReference>
<evidence type="ECO:0000256" key="6">
    <source>
        <dbReference type="ARBA" id="ARBA00023136"/>
    </source>
</evidence>
<feature type="transmembrane region" description="Helical" evidence="7">
    <location>
        <begin position="214"/>
        <end position="234"/>
    </location>
</feature>
<dbReference type="Gene3D" id="1.10.3720.10">
    <property type="entry name" value="MetI-like"/>
    <property type="match status" value="1"/>
</dbReference>
<evidence type="ECO:0000256" key="1">
    <source>
        <dbReference type="ARBA" id="ARBA00004141"/>
    </source>
</evidence>
<protein>
    <submittedName>
        <fullName evidence="9">Glycine betaine/proline transport system permease protein</fullName>
    </submittedName>
</protein>
<feature type="transmembrane region" description="Helical" evidence="7">
    <location>
        <begin position="70"/>
        <end position="86"/>
    </location>
</feature>
<dbReference type="AlphaFoldDB" id="A0A852X3B5"/>
<name>A0A852X3B5_9MICO</name>
<dbReference type="PANTHER" id="PTHR47737:SF1">
    <property type="entry name" value="GLYCINE BETAINE_PROLINE BETAINE TRANSPORT SYSTEM PERMEASE PROTEIN PROW"/>
    <property type="match status" value="1"/>
</dbReference>
<keyword evidence="6 7" id="KW-0472">Membrane</keyword>
<evidence type="ECO:0000313" key="9">
    <source>
        <dbReference type="EMBL" id="NYG35790.1"/>
    </source>
</evidence>
<feature type="transmembrane region" description="Helical" evidence="7">
    <location>
        <begin position="39"/>
        <end position="63"/>
    </location>
</feature>
<evidence type="ECO:0000259" key="8">
    <source>
        <dbReference type="PROSITE" id="PS50928"/>
    </source>
</evidence>
<evidence type="ECO:0000313" key="10">
    <source>
        <dbReference type="Proteomes" id="UP000592181"/>
    </source>
</evidence>
<evidence type="ECO:0000256" key="4">
    <source>
        <dbReference type="ARBA" id="ARBA00022692"/>
    </source>
</evidence>
<reference evidence="9 10" key="1">
    <citation type="submission" date="2020-07" db="EMBL/GenBank/DDBJ databases">
        <title>Sequencing the genomes of 1000 actinobacteria strains.</title>
        <authorList>
            <person name="Klenk H.-P."/>
        </authorList>
    </citation>
    <scope>NUCLEOTIDE SEQUENCE [LARGE SCALE GENOMIC DNA]</scope>
    <source>
        <strain evidence="9 10">DSM 24723</strain>
    </source>
</reference>
<keyword evidence="2 7" id="KW-0813">Transport</keyword>
<dbReference type="GO" id="GO:0015871">
    <property type="term" value="P:choline transport"/>
    <property type="evidence" value="ECO:0007669"/>
    <property type="project" value="TreeGrafter"/>
</dbReference>
<comment type="similarity">
    <text evidence="7">Belongs to the binding-protein-dependent transport system permease family.</text>
</comment>
<dbReference type="PANTHER" id="PTHR47737">
    <property type="entry name" value="GLYCINE BETAINE/PROLINE BETAINE TRANSPORT SYSTEM PERMEASE PROTEIN PROW"/>
    <property type="match status" value="1"/>
</dbReference>
<dbReference type="GO" id="GO:0015226">
    <property type="term" value="F:carnitine transmembrane transporter activity"/>
    <property type="evidence" value="ECO:0007669"/>
    <property type="project" value="TreeGrafter"/>
</dbReference>
<keyword evidence="5 7" id="KW-1133">Transmembrane helix</keyword>
<organism evidence="9 10">
    <name type="scientific">Janibacter alkaliphilus</name>
    <dbReference type="NCBI Taxonomy" id="1069963"/>
    <lineage>
        <taxon>Bacteria</taxon>
        <taxon>Bacillati</taxon>
        <taxon>Actinomycetota</taxon>
        <taxon>Actinomycetes</taxon>
        <taxon>Micrococcales</taxon>
        <taxon>Intrasporangiaceae</taxon>
        <taxon>Janibacter</taxon>
    </lineage>
</organism>
<sequence>MDTEDFPRIEIGEWADRGIDWLTDNAGWLFDALSEGMSWIIQLLTDILLAPPPLVAIIILSLIAWLVRSWQLAVGTALTFALVVSMEQWENAMLTLALVLAAALIAVVLAVPIGIAAARSDLVSTLVRPLLDFMQTMPAFVYLIPAIIFFSIGVVPGLFATVIFAFPPGVRFTELGIRQVDGETVEAGQAFGATPRQILRGIQLPLAVPTIMAGINQVIMLALSMAVIAGLAGADGLGKEVAASIASLNVPQGVEAGLGVVILAIFLDRVTSALGEPEKHPHSLYRLVRGRLGRA</sequence>
<evidence type="ECO:0000256" key="2">
    <source>
        <dbReference type="ARBA" id="ARBA00022448"/>
    </source>
</evidence>
<comment type="caution">
    <text evidence="9">The sequence shown here is derived from an EMBL/GenBank/DDBJ whole genome shotgun (WGS) entry which is preliminary data.</text>
</comment>
<dbReference type="CDD" id="cd06261">
    <property type="entry name" value="TM_PBP2"/>
    <property type="match status" value="1"/>
</dbReference>
<feature type="transmembrane region" description="Helical" evidence="7">
    <location>
        <begin position="139"/>
        <end position="166"/>
    </location>
</feature>
<feature type="domain" description="ABC transmembrane type-1" evidence="8">
    <location>
        <begin position="92"/>
        <end position="271"/>
    </location>
</feature>
<evidence type="ECO:0000256" key="7">
    <source>
        <dbReference type="RuleBase" id="RU363032"/>
    </source>
</evidence>
<dbReference type="FunFam" id="1.10.3720.10:FF:000001">
    <property type="entry name" value="Glycine betaine ABC transporter, permease"/>
    <property type="match status" value="1"/>
</dbReference>
<dbReference type="Pfam" id="PF00528">
    <property type="entry name" value="BPD_transp_1"/>
    <property type="match status" value="1"/>
</dbReference>
<dbReference type="GO" id="GO:0005275">
    <property type="term" value="F:amine transmembrane transporter activity"/>
    <property type="evidence" value="ECO:0007669"/>
    <property type="project" value="TreeGrafter"/>
</dbReference>
<accession>A0A852X3B5</accession>
<dbReference type="GO" id="GO:0031460">
    <property type="term" value="P:glycine betaine transport"/>
    <property type="evidence" value="ECO:0007669"/>
    <property type="project" value="TreeGrafter"/>
</dbReference>
<proteinExistence type="inferred from homology"/>
<dbReference type="Proteomes" id="UP000592181">
    <property type="component" value="Unassembled WGS sequence"/>
</dbReference>
<keyword evidence="3" id="KW-1003">Cell membrane</keyword>
<feature type="transmembrane region" description="Helical" evidence="7">
    <location>
        <begin position="92"/>
        <end position="118"/>
    </location>
</feature>
<evidence type="ECO:0000256" key="3">
    <source>
        <dbReference type="ARBA" id="ARBA00022475"/>
    </source>
</evidence>
<dbReference type="InterPro" id="IPR035906">
    <property type="entry name" value="MetI-like_sf"/>
</dbReference>
<comment type="subcellular location">
    <subcellularLocation>
        <location evidence="7">Cell membrane</location>
        <topology evidence="7">Multi-pass membrane protein</topology>
    </subcellularLocation>
    <subcellularLocation>
        <location evidence="1">Membrane</location>
        <topology evidence="1">Multi-pass membrane protein</topology>
    </subcellularLocation>
</comment>
<dbReference type="InterPro" id="IPR000515">
    <property type="entry name" value="MetI-like"/>
</dbReference>
<evidence type="ECO:0000256" key="5">
    <source>
        <dbReference type="ARBA" id="ARBA00022989"/>
    </source>
</evidence>
<gene>
    <name evidence="9" type="ORF">BJY28_000259</name>
</gene>
<dbReference type="PROSITE" id="PS50928">
    <property type="entry name" value="ABC_TM1"/>
    <property type="match status" value="1"/>
</dbReference>
<dbReference type="EMBL" id="JACBZX010000001">
    <property type="protein sequence ID" value="NYG35790.1"/>
    <property type="molecule type" value="Genomic_DNA"/>
</dbReference>